<dbReference type="GO" id="GO:0043161">
    <property type="term" value="P:proteasome-mediated ubiquitin-dependent protein catabolic process"/>
    <property type="evidence" value="ECO:0007669"/>
    <property type="project" value="TreeGrafter"/>
</dbReference>
<dbReference type="OrthoDB" id="5559898at2759"/>
<sequence length="679" mass="76197">MEVDFESKCVQVPKNIAVLLNDGMSSEWVQALVSVKNDVIGSNREKILTIQHGLVPRLLRWISDESVSADLKTESAIILGSLSKGTPEIIRSLINEKTVPVLLKSMTNLNLRYTEAILRCMRSIFLVSPESVECLYEEHQFEGTYIPHLLSLVPCSVVCQECISIIIEKACLTREHQMYLLENNTLSVLSPLLSSEFYKVQMPTLRCFANMCYKNPAVCAAVAAEPNLIQVFVELMARDKPSEMQMAAAKVLTYLHRGGAIPATDPIISRKTLGTLARMCKRDRPLEENVKGAETLAYLVEADPDLQAIASITDHLISVLANYLTYKDVKKVSSSDQKEVDWGCEMKRAAYLAFASVCANDEEIRDKVIKKEGLIEQILASMNSVNEGEVAASLRCLQSLTRSVQQIRTVLNDNAVWKPLIQMVQSNNREIMVLAMTCLCNLALDFSPSKDALLQNNAVEFLSQCSSSTDNTVRLNAVWAIMSLTYCASEPLRVRIISSLGTEKLLKIIEDPILLIRQKALCIVRNLLTSLHDCEDRDVMLQRVLRERCTSDRTVIDRMVKLLGSEVIEAVFRTVRDPTLPVYVLEQALCIVSNMADGPCCKEHIIGKTEELQSVLKYLEKDSYPDYQPVTRLQLPVLQFITNIIDISEDAASQRLMILKNLGVQRILEEVSYKKDLQK</sequence>
<protein>
    <recommendedName>
        <fullName evidence="3">Armadillo repeat-containing protein 8</fullName>
    </recommendedName>
</protein>
<comment type="subcellular location">
    <subcellularLocation>
        <location evidence="2">Cytoplasm</location>
    </subcellularLocation>
    <subcellularLocation>
        <location evidence="1">Nucleus</location>
    </subcellularLocation>
</comment>
<organism evidence="7 8">
    <name type="scientific">Candidula unifasciata</name>
    <dbReference type="NCBI Taxonomy" id="100452"/>
    <lineage>
        <taxon>Eukaryota</taxon>
        <taxon>Metazoa</taxon>
        <taxon>Spiralia</taxon>
        <taxon>Lophotrochozoa</taxon>
        <taxon>Mollusca</taxon>
        <taxon>Gastropoda</taxon>
        <taxon>Heterobranchia</taxon>
        <taxon>Euthyneura</taxon>
        <taxon>Panpulmonata</taxon>
        <taxon>Eupulmonata</taxon>
        <taxon>Stylommatophora</taxon>
        <taxon>Helicina</taxon>
        <taxon>Helicoidea</taxon>
        <taxon>Geomitridae</taxon>
        <taxon>Candidula</taxon>
    </lineage>
</organism>
<dbReference type="Proteomes" id="UP000678393">
    <property type="component" value="Unassembled WGS sequence"/>
</dbReference>
<evidence type="ECO:0000256" key="1">
    <source>
        <dbReference type="ARBA" id="ARBA00004123"/>
    </source>
</evidence>
<name>A0A8S3ZRW3_9EUPU</name>
<feature type="non-terminal residue" evidence="7">
    <location>
        <position position="1"/>
    </location>
</feature>
<dbReference type="GO" id="GO:0005737">
    <property type="term" value="C:cytoplasm"/>
    <property type="evidence" value="ECO:0007669"/>
    <property type="project" value="UniProtKB-SubCell"/>
</dbReference>
<dbReference type="InterPro" id="IPR000225">
    <property type="entry name" value="Armadillo"/>
</dbReference>
<dbReference type="GO" id="GO:0034657">
    <property type="term" value="C:GID complex"/>
    <property type="evidence" value="ECO:0007669"/>
    <property type="project" value="TreeGrafter"/>
</dbReference>
<dbReference type="FunFam" id="1.25.10.10:FF:000070">
    <property type="entry name" value="armadillo repeat-containing protein 8 isoform X1"/>
    <property type="match status" value="1"/>
</dbReference>
<dbReference type="InterPro" id="IPR016024">
    <property type="entry name" value="ARM-type_fold"/>
</dbReference>
<dbReference type="SUPFAM" id="SSF48371">
    <property type="entry name" value="ARM repeat"/>
    <property type="match status" value="1"/>
</dbReference>
<dbReference type="PANTHER" id="PTHR15651:SF7">
    <property type="entry name" value="ARMADILLO REPEAT-CONTAINING PROTEIN 8"/>
    <property type="match status" value="1"/>
</dbReference>
<dbReference type="EMBL" id="CAJHNH020004001">
    <property type="protein sequence ID" value="CAG5130382.1"/>
    <property type="molecule type" value="Genomic_DNA"/>
</dbReference>
<evidence type="ECO:0000256" key="4">
    <source>
        <dbReference type="ARBA" id="ARBA00022490"/>
    </source>
</evidence>
<keyword evidence="5" id="KW-0677">Repeat</keyword>
<reference evidence="7" key="1">
    <citation type="submission" date="2021-04" db="EMBL/GenBank/DDBJ databases">
        <authorList>
            <consortium name="Molecular Ecology Group"/>
        </authorList>
    </citation>
    <scope>NUCLEOTIDE SEQUENCE</scope>
</reference>
<dbReference type="InterPro" id="IPR011989">
    <property type="entry name" value="ARM-like"/>
</dbReference>
<evidence type="ECO:0000313" key="8">
    <source>
        <dbReference type="Proteomes" id="UP000678393"/>
    </source>
</evidence>
<dbReference type="GO" id="GO:0005634">
    <property type="term" value="C:nucleus"/>
    <property type="evidence" value="ECO:0007669"/>
    <property type="project" value="UniProtKB-SubCell"/>
</dbReference>
<gene>
    <name evidence="7" type="ORF">CUNI_LOCUS15940</name>
</gene>
<proteinExistence type="predicted"/>
<dbReference type="AlphaFoldDB" id="A0A8S3ZRW3"/>
<comment type="caution">
    <text evidence="7">The sequence shown here is derived from an EMBL/GenBank/DDBJ whole genome shotgun (WGS) entry which is preliminary data.</text>
</comment>
<dbReference type="Gene3D" id="1.25.10.10">
    <property type="entry name" value="Leucine-rich Repeat Variant"/>
    <property type="match status" value="2"/>
</dbReference>
<dbReference type="SMART" id="SM00185">
    <property type="entry name" value="ARM"/>
    <property type="match status" value="5"/>
</dbReference>
<keyword evidence="6" id="KW-0539">Nucleus</keyword>
<evidence type="ECO:0000256" key="6">
    <source>
        <dbReference type="ARBA" id="ARBA00023242"/>
    </source>
</evidence>
<dbReference type="PANTHER" id="PTHR15651">
    <property type="entry name" value="ARMADILLO REPEAT-CONTAINING PROTEIN 8"/>
    <property type="match status" value="1"/>
</dbReference>
<evidence type="ECO:0000256" key="2">
    <source>
        <dbReference type="ARBA" id="ARBA00004496"/>
    </source>
</evidence>
<keyword evidence="4" id="KW-0963">Cytoplasm</keyword>
<dbReference type="InterPro" id="IPR038739">
    <property type="entry name" value="ARMC8/Vid28"/>
</dbReference>
<evidence type="ECO:0000313" key="7">
    <source>
        <dbReference type="EMBL" id="CAG5130382.1"/>
    </source>
</evidence>
<keyword evidence="8" id="KW-1185">Reference proteome</keyword>
<evidence type="ECO:0000256" key="5">
    <source>
        <dbReference type="ARBA" id="ARBA00022737"/>
    </source>
</evidence>
<accession>A0A8S3ZRW3</accession>
<evidence type="ECO:0000256" key="3">
    <source>
        <dbReference type="ARBA" id="ARBA00013746"/>
    </source>
</evidence>